<dbReference type="AlphaFoldDB" id="A0A7J6WB31"/>
<accession>A0A7J6WB31</accession>
<proteinExistence type="predicted"/>
<comment type="caution">
    <text evidence="2">The sequence shown here is derived from an EMBL/GenBank/DDBJ whole genome shotgun (WGS) entry which is preliminary data.</text>
</comment>
<evidence type="ECO:0000313" key="2">
    <source>
        <dbReference type="EMBL" id="KAF5194501.1"/>
    </source>
</evidence>
<gene>
    <name evidence="2" type="ORF">FRX31_015912</name>
</gene>
<feature type="non-terminal residue" evidence="2">
    <location>
        <position position="199"/>
    </location>
</feature>
<dbReference type="Proteomes" id="UP000554482">
    <property type="component" value="Unassembled WGS sequence"/>
</dbReference>
<sequence length="199" mass="22117">YTSPYYTVEKFRATYEGFIYPIANEENWGKLREEDLVLPPSYTAAPGRPKTLRIREEDELEPTSNRRCNICKQPNHNVRTCKARQIQKEKAAAAKQKQQKKTGGKNNSVNTKKPSDYGEITVQHTKKKQRKEISSSSSAPTPTPSTQPTPRAKTIATQAAGTSGSNKGGRVSKKGRGGGNTFGRMPWWLGELGSSMQEE</sequence>
<reference evidence="2 3" key="1">
    <citation type="submission" date="2020-06" db="EMBL/GenBank/DDBJ databases">
        <title>Transcriptomic and genomic resources for Thalictrum thalictroides and T. hernandezii: Facilitating candidate gene discovery in an emerging model plant lineage.</title>
        <authorList>
            <person name="Arias T."/>
            <person name="Riano-Pachon D.M."/>
            <person name="Di Stilio V.S."/>
        </authorList>
    </citation>
    <scope>NUCLEOTIDE SEQUENCE [LARGE SCALE GENOMIC DNA]</scope>
    <source>
        <strain evidence="3">cv. WT478/WT964</strain>
        <tissue evidence="2">Leaves</tissue>
    </source>
</reference>
<feature type="region of interest" description="Disordered" evidence="1">
    <location>
        <begin position="42"/>
        <end position="66"/>
    </location>
</feature>
<evidence type="ECO:0000256" key="1">
    <source>
        <dbReference type="SAM" id="MobiDB-lite"/>
    </source>
</evidence>
<evidence type="ECO:0000313" key="3">
    <source>
        <dbReference type="Proteomes" id="UP000554482"/>
    </source>
</evidence>
<dbReference type="EMBL" id="JABWDY010018617">
    <property type="protein sequence ID" value="KAF5194501.1"/>
    <property type="molecule type" value="Genomic_DNA"/>
</dbReference>
<name>A0A7J6WB31_THATH</name>
<keyword evidence="3" id="KW-1185">Reference proteome</keyword>
<protein>
    <submittedName>
        <fullName evidence="2">Uncharacterized protein</fullName>
    </submittedName>
</protein>
<dbReference type="OrthoDB" id="1939383at2759"/>
<organism evidence="2 3">
    <name type="scientific">Thalictrum thalictroides</name>
    <name type="common">Rue-anemone</name>
    <name type="synonym">Anemone thalictroides</name>
    <dbReference type="NCBI Taxonomy" id="46969"/>
    <lineage>
        <taxon>Eukaryota</taxon>
        <taxon>Viridiplantae</taxon>
        <taxon>Streptophyta</taxon>
        <taxon>Embryophyta</taxon>
        <taxon>Tracheophyta</taxon>
        <taxon>Spermatophyta</taxon>
        <taxon>Magnoliopsida</taxon>
        <taxon>Ranunculales</taxon>
        <taxon>Ranunculaceae</taxon>
        <taxon>Thalictroideae</taxon>
        <taxon>Thalictrum</taxon>
    </lineage>
</organism>
<feature type="region of interest" description="Disordered" evidence="1">
    <location>
        <begin position="84"/>
        <end position="199"/>
    </location>
</feature>